<dbReference type="PROSITE" id="PS50878">
    <property type="entry name" value="RT_POL"/>
    <property type="match status" value="1"/>
</dbReference>
<gene>
    <name evidence="2" type="primary">LIN1_332</name>
    <name evidence="2" type="ORF">CK203_086819</name>
</gene>
<dbReference type="PANTHER" id="PTHR43056:SF5">
    <property type="entry name" value="PEPTIDASE S9 PROLYL OLIGOPEPTIDASE CATALYTIC DOMAIN-CONTAINING PROTEIN"/>
    <property type="match status" value="1"/>
</dbReference>
<sequence length="1499" mass="170418">MAFSAIAATLLTRFSALHNSPLKFKVSHTGRLISIGRVVSNPSPRQKRRCISMASTASAEDKLTAPFGSWKSPITADVVSGAEKRLGGTAVDARGRLIFLESRPTESGRSVLVKESGKAGEEPIDITPKEFSVRTVAQEYGGGAFKISGDTVIFSNYKDQRLYKQSISSEYSSPSPITPDYGGPAVCYADGVFDSRFDRFITVREDRRESSLNPITTIVAIDLRDNNIQEPKVLVAGNDFYAFPRLDPKGERLAWIEWSHPNMPWDKTELWVGYISENGDICKHTSVAGFDPKLLESPTEPKWSSKGELFFITDRKSGFWNLHRWIESNNEVVAVYSMDAEFARPLWIFGMNSYEFLQSHGQKELIACSYRQNGRSYIGILDAVQSSLSLLDTPFTDINNITSGTEFFYVEGASAVHPLSVAKVTLDDQKSKVVDFKIIRSSSPDSSKYKSYFSLPEFIEFPTEVPGQNAYAYFYPPSNPIYQAGQEERPPLLLKSHGRERRELWEELAAIKGLWNEPWCIAGDFNVVQFPVETSNGRQMSTTMRDFSGFIDKFELVDPLLGGGAFTWSGEEGGSLKARLRWDKNRGKPNFVLAKKLQAMKYDLKMRSSQQIARDEFSHCAILEEISWKQKSRALWLKEGDSNTKFFHRMANARRRGNFISSLTVRGVRLDKNEELKEGIGSYFKSLFEESLVRRPAVESGLFRTLDSLDNETLERPFLEEEVSKALLDLGGDKAPSLNATFLVLIPKKEGASDVQDFRQILDAVLVANEAIDSRKRSAGVGLVCKLDIEKAYDHVNWRFLLSILEKMGFGPKWQNWILFCISTVRMTVLVNGTPTKFFSMFRGLRQGDPLSPYLFVLIMEVFSNLISRVKEKGFIRGFKVMGRRGEGVSVSHLLFVDDTLLFCEDNKDQLDFWKWVVICFEVVSGLKINMQKSEIIPIGGVENVDRAAAVFGCKVGNLPTTYLGLPLGAPHNSCRVWDVVEERFKRKLAMWKKQYLSKGDLEERRKIHLVRWAVICKDKRLGGLGLRHLKVFNHALLGKWLWRFPLERKSFWRKVIVGKFGEEEGGWTTREVRESYGMGLWKEIRKGWEEFLLRTSIRIGNGRRTRFWWDIWVGDSKLRDLFPLLFRIATHNSVVVADLWERQGGGGGGWEVHFRRSFQDWELEEVTRFLDHISVVKVQEGEDSLFWKIERRGKFNVKSYYRCSLCKENEELADHILIHCGGPTSETRGILNLSIQYWTSRGWAFVDVNYGGSTGYGREYRERLLGRWGIVDVNDCCSCARFLVESGKVDGDRLCITGGSAGGYTTLAALAFRETFKAGASLYGDLVNLAMLFEYQLVVGPKRFTMANMQPNLIMEDEAMDMVYIVSIHTDMVADLSLLRAETHKFESHYIDNLVGGESDYFERSPINFVDKFSCPIILFQGLEDKVVPPVQARKIYQALKEKGLPVALVEYEGEQHGFRKAENIKFTLEQQMVFFARLVGHFKVADEITPIKIDNFD</sequence>
<dbReference type="Proteomes" id="UP000288805">
    <property type="component" value="Unassembled WGS sequence"/>
</dbReference>
<dbReference type="InterPro" id="IPR050585">
    <property type="entry name" value="Xaa-Pro_dipeptidyl-ppase/CocE"/>
</dbReference>
<comment type="caution">
    <text evidence="2">The sequence shown here is derived from an EMBL/GenBank/DDBJ whole genome shotgun (WGS) entry which is preliminary data.</text>
</comment>
<dbReference type="SUPFAM" id="SSF53474">
    <property type="entry name" value="alpha/beta-Hydrolases"/>
    <property type="match status" value="1"/>
</dbReference>
<dbReference type="SUPFAM" id="SSF56219">
    <property type="entry name" value="DNase I-like"/>
    <property type="match status" value="1"/>
</dbReference>
<dbReference type="InterPro" id="IPR001375">
    <property type="entry name" value="Peptidase_S9_cat"/>
</dbReference>
<accession>A0A438ES57</accession>
<proteinExistence type="predicted"/>
<dbReference type="CDD" id="cd01650">
    <property type="entry name" value="RT_nLTR_like"/>
    <property type="match status" value="1"/>
</dbReference>
<keyword evidence="2" id="KW-0695">RNA-directed DNA polymerase</keyword>
<dbReference type="Gene3D" id="3.40.50.1820">
    <property type="entry name" value="alpha/beta hydrolase"/>
    <property type="match status" value="1"/>
</dbReference>
<organism evidence="2 3">
    <name type="scientific">Vitis vinifera</name>
    <name type="common">Grape</name>
    <dbReference type="NCBI Taxonomy" id="29760"/>
    <lineage>
        <taxon>Eukaryota</taxon>
        <taxon>Viridiplantae</taxon>
        <taxon>Streptophyta</taxon>
        <taxon>Embryophyta</taxon>
        <taxon>Tracheophyta</taxon>
        <taxon>Spermatophyta</taxon>
        <taxon>Magnoliopsida</taxon>
        <taxon>eudicotyledons</taxon>
        <taxon>Gunneridae</taxon>
        <taxon>Pentapetalae</taxon>
        <taxon>rosids</taxon>
        <taxon>Vitales</taxon>
        <taxon>Vitaceae</taxon>
        <taxon>Viteae</taxon>
        <taxon>Vitis</taxon>
    </lineage>
</organism>
<dbReference type="EMBL" id="QGNW01001197">
    <property type="protein sequence ID" value="RVW50497.1"/>
    <property type="molecule type" value="Genomic_DNA"/>
</dbReference>
<protein>
    <submittedName>
        <fullName evidence="2">LINE-1 reverse transcriptase-like</fullName>
    </submittedName>
</protein>
<evidence type="ECO:0000259" key="1">
    <source>
        <dbReference type="PROSITE" id="PS50878"/>
    </source>
</evidence>
<dbReference type="SUPFAM" id="SSF69322">
    <property type="entry name" value="Tricorn protease domain 2"/>
    <property type="match status" value="1"/>
</dbReference>
<dbReference type="InterPro" id="IPR036691">
    <property type="entry name" value="Endo/exonu/phosph_ase_sf"/>
</dbReference>
<evidence type="ECO:0000313" key="2">
    <source>
        <dbReference type="EMBL" id="RVW50497.1"/>
    </source>
</evidence>
<evidence type="ECO:0000313" key="3">
    <source>
        <dbReference type="Proteomes" id="UP000288805"/>
    </source>
</evidence>
<name>A0A438ES57_VITVI</name>
<dbReference type="SUPFAM" id="SSF56672">
    <property type="entry name" value="DNA/RNA polymerases"/>
    <property type="match status" value="1"/>
</dbReference>
<dbReference type="InterPro" id="IPR043502">
    <property type="entry name" value="DNA/RNA_pol_sf"/>
</dbReference>
<dbReference type="PANTHER" id="PTHR43056">
    <property type="entry name" value="PEPTIDASE S9 PROLYL OLIGOPEPTIDASE"/>
    <property type="match status" value="1"/>
</dbReference>
<dbReference type="Pfam" id="PF00078">
    <property type="entry name" value="RVT_1"/>
    <property type="match status" value="1"/>
</dbReference>
<dbReference type="GO" id="GO:0003964">
    <property type="term" value="F:RNA-directed DNA polymerase activity"/>
    <property type="evidence" value="ECO:0007669"/>
    <property type="project" value="UniProtKB-KW"/>
</dbReference>
<dbReference type="InterPro" id="IPR000477">
    <property type="entry name" value="RT_dom"/>
</dbReference>
<feature type="domain" description="Reverse transcriptase" evidence="1">
    <location>
        <begin position="727"/>
        <end position="968"/>
    </location>
</feature>
<keyword evidence="2" id="KW-0548">Nucleotidyltransferase</keyword>
<dbReference type="GO" id="GO:0006508">
    <property type="term" value="P:proteolysis"/>
    <property type="evidence" value="ECO:0007669"/>
    <property type="project" value="InterPro"/>
</dbReference>
<dbReference type="Gene3D" id="3.60.10.10">
    <property type="entry name" value="Endonuclease/exonuclease/phosphatase"/>
    <property type="match status" value="1"/>
</dbReference>
<dbReference type="InterPro" id="IPR029058">
    <property type="entry name" value="AB_hydrolase_fold"/>
</dbReference>
<keyword evidence="2" id="KW-0808">Transferase</keyword>
<reference evidence="2 3" key="1">
    <citation type="journal article" date="2018" name="PLoS Genet.">
        <title>Population sequencing reveals clonal diversity and ancestral inbreeding in the grapevine cultivar Chardonnay.</title>
        <authorList>
            <person name="Roach M.J."/>
            <person name="Johnson D.L."/>
            <person name="Bohlmann J."/>
            <person name="van Vuuren H.J."/>
            <person name="Jones S.J."/>
            <person name="Pretorius I.S."/>
            <person name="Schmidt S.A."/>
            <person name="Borneman A.R."/>
        </authorList>
    </citation>
    <scope>NUCLEOTIDE SEQUENCE [LARGE SCALE GENOMIC DNA]</scope>
    <source>
        <strain evidence="3">cv. Chardonnay</strain>
        <tissue evidence="2">Leaf</tissue>
    </source>
</reference>
<dbReference type="GO" id="GO:0008236">
    <property type="term" value="F:serine-type peptidase activity"/>
    <property type="evidence" value="ECO:0007669"/>
    <property type="project" value="InterPro"/>
</dbReference>
<dbReference type="Pfam" id="PF00326">
    <property type="entry name" value="Peptidase_S9"/>
    <property type="match status" value="2"/>
</dbReference>